<name>A0A0E3EL72_9CAUD</name>
<feature type="region of interest" description="Disordered" evidence="1">
    <location>
        <begin position="153"/>
        <end position="181"/>
    </location>
</feature>
<sequence length="857" mass="92945">MSCHNDGSPCGSIGFGFGTSGIRNSSHCDARRPGSVNACTPIDVQIYPPLTIPSGIEKMPADAVMYDSTIQSPFPPSYGGGVDYSSPTASADTAAANCGKLTQVVSCGLISFGNVPTGLSYQEMDSDTWFGYLYDVGPHGGVVGTPCYRLQKETRTGSSSSTTGAGPDGTGGTTTPGPGDQSSKTLCIPCSQFYCTPQSTSISYTYNGPNETDDPDCPYPTIFAVGSTANKIVFRYESLSTVIPDTVNDINFVYSPDGIDVDVWNNNNYSGGDPVVTTQNPWKPGDESFEDFVIVEGEDLEDGDALGLKVKFRIAPIVSGAGEVISFTGTQWEFIELINGGQNYSVNDTFTLSYTRNHTDGTSSELTIDLKVTSIGPTNSVSAIEDFSTLSEGDTVNGHTVIATRHSDIDNFPYHIVYIDTNGSDFVKDTQYTSSRNHVITVVAGYGIVDRAYFGGYYEFYEKSVQYTVHNLDEESPDVFNSIRQPDVTVNLSNGTVSGFTINNGGEGLNKLPKKPNLVITDPNVSTGKSAKIKGNFSGGVLTSIKIVNPGSGYSNANPPQVWVKNVYREDETVTFEGISQKDAVVDDFIEEVRKTGNFPEFTNVNSSDAGAIAGNAARQEQYTQKTQNIVKANRKVKQDFDTNRNIELPQRLYRRDEVEKLRGTYKSGELFKYDSPNINSISPEYRKQNKLSQDVNANTLNTSMDNLIQDQVPDSVNYPENYVETTQRRFVNMPQATPLTKYTIKQYRADPRADAEINITLGCTLLENGCTHMISLCASPAGFPTPPSSTTTSETDPVTGDTTETTEAFSYLLSPLLGTGCQNWTAVGTMKIRHNMTRSTLTYAEATAAYGNPFDI</sequence>
<organism evidence="2 3">
    <name type="scientific">Synechococcus phage ACG-2014c</name>
    <dbReference type="NCBI Taxonomy" id="1079998"/>
    <lineage>
        <taxon>Viruses</taxon>
        <taxon>Duplodnaviria</taxon>
        <taxon>Heunggongvirae</taxon>
        <taxon>Uroviricota</taxon>
        <taxon>Caudoviricetes</taxon>
        <taxon>Pantevenvirales</taxon>
        <taxon>Kyanoviridae</taxon>
        <taxon>Namakavirus</taxon>
        <taxon>Namakavirus smbcm6</taxon>
    </lineage>
</organism>
<dbReference type="EMBL" id="KJ019027">
    <property type="protein sequence ID" value="AIX14468.1"/>
    <property type="molecule type" value="Genomic_DNA"/>
</dbReference>
<gene>
    <name evidence="2" type="ORF">Syn7803C43_73</name>
</gene>
<dbReference type="Proteomes" id="UP000185279">
    <property type="component" value="Segment"/>
</dbReference>
<evidence type="ECO:0000313" key="3">
    <source>
        <dbReference type="Proteomes" id="UP000185279"/>
    </source>
</evidence>
<evidence type="ECO:0000313" key="2">
    <source>
        <dbReference type="EMBL" id="AIX14468.1"/>
    </source>
</evidence>
<evidence type="ECO:0000256" key="1">
    <source>
        <dbReference type="SAM" id="MobiDB-lite"/>
    </source>
</evidence>
<feature type="compositionally biased region" description="Low complexity" evidence="1">
    <location>
        <begin position="156"/>
        <end position="165"/>
    </location>
</feature>
<protein>
    <submittedName>
        <fullName evidence="2">Uncharacterized protein</fullName>
    </submittedName>
</protein>
<reference evidence="2 3" key="1">
    <citation type="submission" date="2013-12" db="EMBL/GenBank/DDBJ databases">
        <title>Ecological redundancy of diverse viral populations within a natural community.</title>
        <authorList>
            <person name="Gregory A.C."/>
            <person name="LaButti K."/>
            <person name="Copeland A."/>
            <person name="Woyke T."/>
            <person name="Sullivan M.B."/>
        </authorList>
    </citation>
    <scope>NUCLEOTIDE SEQUENCE [LARGE SCALE GENOMIC DNA]</scope>
    <source>
        <strain evidence="2">Syn7803C43</strain>
    </source>
</reference>
<accession>A0A0E3EL72</accession>
<proteinExistence type="predicted"/>